<sequence length="683" mass="78131">MTKLALKVLVHARELLDQAKFGEAHEIIANFENVESISPEDQLSALLIKARIYNYQVQYEKYIKIYEHAYQMSQDLGLVSESVEALIGKARIAFTGDLNKASTYVKDAERRLNSIADDPSTSMLRSGLLQIKSWILFLKANYNGAAESAQECLKLTKKVKLGNKLDLARAYSLLGWINTYQRNYTKALDYAMKSLECNKELNFGAAIAGNYSLIARIYRFEGDYDQALEYCKQSLSIKELINRNRLDVLQTLAQIYYLKSELNRALKYQQQAITLAEESNIKDQLIQTLFGMSYYYRVIGKHNLTKEYAESSLKLSEKWGSVLEKADALMILINTYIDEGSREKANHYFSRLSELYDQTKDKGDIDISVSFLLSKAYMLKSSTRMRDRVEAQALYKELIDRTSEYALIFSLSSLCDLLLEELSMHNDPNILDEIIPLITKSLEMAEKAHNYFWLAETKLLQAKLALIQMNIEEAKRLMVQAQRIADLHGLNLLAWGISSELDKLLDQVDIWDTIKKKKGPIAERIKLASTNGVLERIQGKRAVEPPESVDEQSTVLLILSEGGVLVFSYPFSNEWKIDEDLFSSFLSAFTSFSTEFFSKGLDRAKFGDDMMLMESISSFSFCYLFKGQTYLAKQKLIKFIEEMQNNSSLWQSLEDHYEASQVLELKESPQLESLITEIFPSNS</sequence>
<dbReference type="PROSITE" id="PS50005">
    <property type="entry name" value="TPR"/>
    <property type="match status" value="1"/>
</dbReference>
<reference evidence="1" key="1">
    <citation type="journal article" date="2015" name="Nature">
        <title>Complex archaea that bridge the gap between prokaryotes and eukaryotes.</title>
        <authorList>
            <person name="Spang A."/>
            <person name="Saw J.H."/>
            <person name="Jorgensen S.L."/>
            <person name="Zaremba-Niedzwiedzka K."/>
            <person name="Martijn J."/>
            <person name="Lind A.E."/>
            <person name="van Eijk R."/>
            <person name="Schleper C."/>
            <person name="Guy L."/>
            <person name="Ettema T.J."/>
        </authorList>
    </citation>
    <scope>NUCLEOTIDE SEQUENCE</scope>
</reference>
<protein>
    <submittedName>
        <fullName evidence="1">Uncharacterized protein</fullName>
    </submittedName>
</protein>
<dbReference type="SMART" id="SM00028">
    <property type="entry name" value="TPR"/>
    <property type="match status" value="6"/>
</dbReference>
<dbReference type="AlphaFoldDB" id="A0A0F9LW92"/>
<dbReference type="Gene3D" id="1.25.40.10">
    <property type="entry name" value="Tetratricopeptide repeat domain"/>
    <property type="match status" value="3"/>
</dbReference>
<evidence type="ECO:0000313" key="1">
    <source>
        <dbReference type="EMBL" id="KKM91401.1"/>
    </source>
</evidence>
<dbReference type="SUPFAM" id="SSF48452">
    <property type="entry name" value="TPR-like"/>
    <property type="match status" value="2"/>
</dbReference>
<comment type="caution">
    <text evidence="1">The sequence shown here is derived from an EMBL/GenBank/DDBJ whole genome shotgun (WGS) entry which is preliminary data.</text>
</comment>
<name>A0A0F9LW92_9ZZZZ</name>
<dbReference type="InterPro" id="IPR011990">
    <property type="entry name" value="TPR-like_helical_dom_sf"/>
</dbReference>
<gene>
    <name evidence="1" type="ORF">LCGC14_1228880</name>
</gene>
<dbReference type="PANTHER" id="PTHR10098">
    <property type="entry name" value="RAPSYN-RELATED"/>
    <property type="match status" value="1"/>
</dbReference>
<proteinExistence type="predicted"/>
<dbReference type="InterPro" id="IPR019734">
    <property type="entry name" value="TPR_rpt"/>
</dbReference>
<organism evidence="1">
    <name type="scientific">marine sediment metagenome</name>
    <dbReference type="NCBI Taxonomy" id="412755"/>
    <lineage>
        <taxon>unclassified sequences</taxon>
        <taxon>metagenomes</taxon>
        <taxon>ecological metagenomes</taxon>
    </lineage>
</organism>
<dbReference type="Pfam" id="PF13424">
    <property type="entry name" value="TPR_12"/>
    <property type="match status" value="1"/>
</dbReference>
<dbReference type="EMBL" id="LAZR01006538">
    <property type="protein sequence ID" value="KKM91401.1"/>
    <property type="molecule type" value="Genomic_DNA"/>
</dbReference>
<accession>A0A0F9LW92</accession>